<sequence length="337" mass="35927">MTPVSASRSVLLFIAMTAACVLSASTAFSQGVQSAAASGASQAETPRIGVQVKIETFAPDDASAIARAAFAFVRFGVWTNHLSDADYAVRVQSAFELAAHAGLPVLLTIRSTEPLSAAEMASASSIEAAGRRFGRIVRETIDKYAPQIIGIELWNEPDLNRYWPTGNVNGTFPLFMRGACAVLRAPNLAIPVFGFGFARAPIGDTVSARLLSALQPSAAQCVNVVSYHAYGMTSEQMRNVTSEIRSRYGLPTAITEWGVPTRGSVVTSAAMQAMKVATFLESVDSLGVSLASIYEWKETRTAQSERERSFGLTEPSGVPKPALAVVQSYLKNHAASR</sequence>
<dbReference type="AlphaFoldDB" id="A0A158KPM3"/>
<dbReference type="Proteomes" id="UP000055019">
    <property type="component" value="Unassembled WGS sequence"/>
</dbReference>
<evidence type="ECO:0000313" key="2">
    <source>
        <dbReference type="EMBL" id="SAL82540.1"/>
    </source>
</evidence>
<protein>
    <submittedName>
        <fullName evidence="2">Cellulase (Glycosyl hydrolase family 5)</fullName>
    </submittedName>
</protein>
<dbReference type="SUPFAM" id="SSF51445">
    <property type="entry name" value="(Trans)glycosidases"/>
    <property type="match status" value="1"/>
</dbReference>
<keyword evidence="2" id="KW-0378">Hydrolase</keyword>
<reference evidence="2" key="1">
    <citation type="submission" date="2016-01" db="EMBL/GenBank/DDBJ databases">
        <authorList>
            <person name="Peeters C."/>
        </authorList>
    </citation>
    <scope>NUCLEOTIDE SEQUENCE [LARGE SCALE GENOMIC DNA]</scope>
    <source>
        <strain evidence="2">LMG 29317</strain>
    </source>
</reference>
<keyword evidence="3" id="KW-1185">Reference proteome</keyword>
<dbReference type="Gene3D" id="3.20.20.80">
    <property type="entry name" value="Glycosidases"/>
    <property type="match status" value="1"/>
</dbReference>
<feature type="signal peptide" evidence="1">
    <location>
        <begin position="1"/>
        <end position="29"/>
    </location>
</feature>
<organism evidence="2 3">
    <name type="scientific">Caballeronia arvi</name>
    <dbReference type="NCBI Taxonomy" id="1777135"/>
    <lineage>
        <taxon>Bacteria</taxon>
        <taxon>Pseudomonadati</taxon>
        <taxon>Pseudomonadota</taxon>
        <taxon>Betaproteobacteria</taxon>
        <taxon>Burkholderiales</taxon>
        <taxon>Burkholderiaceae</taxon>
        <taxon>Caballeronia</taxon>
    </lineage>
</organism>
<dbReference type="GO" id="GO:0016787">
    <property type="term" value="F:hydrolase activity"/>
    <property type="evidence" value="ECO:0007669"/>
    <property type="project" value="UniProtKB-KW"/>
</dbReference>
<evidence type="ECO:0000313" key="3">
    <source>
        <dbReference type="Proteomes" id="UP000055019"/>
    </source>
</evidence>
<comment type="caution">
    <text evidence="2">The sequence shown here is derived from an EMBL/GenBank/DDBJ whole genome shotgun (WGS) entry which is preliminary data.</text>
</comment>
<dbReference type="EMBL" id="FCOM02000042">
    <property type="protein sequence ID" value="SAL82540.1"/>
    <property type="molecule type" value="Genomic_DNA"/>
</dbReference>
<gene>
    <name evidence="2" type="ORF">AWB74_06300</name>
</gene>
<accession>A0A158KPM3</accession>
<evidence type="ECO:0000256" key="1">
    <source>
        <dbReference type="SAM" id="SignalP"/>
    </source>
</evidence>
<name>A0A158KPM3_9BURK</name>
<keyword evidence="1" id="KW-0732">Signal</keyword>
<proteinExistence type="predicted"/>
<dbReference type="InterPro" id="IPR017853">
    <property type="entry name" value="GH"/>
</dbReference>
<feature type="chain" id="PRO_5007627870" evidence="1">
    <location>
        <begin position="30"/>
        <end position="337"/>
    </location>
</feature>